<evidence type="ECO:0000256" key="2">
    <source>
        <dbReference type="ARBA" id="ARBA00005262"/>
    </source>
</evidence>
<feature type="compositionally biased region" description="Basic residues" evidence="7">
    <location>
        <begin position="56"/>
        <end position="70"/>
    </location>
</feature>
<keyword evidence="5 8" id="KW-1133">Transmembrane helix</keyword>
<dbReference type="PANTHER" id="PTHR33567:SF3">
    <property type="entry name" value="CHROMATE ION TRANSPORTER (EUROFUNG)"/>
    <property type="match status" value="1"/>
</dbReference>
<evidence type="ECO:0000256" key="1">
    <source>
        <dbReference type="ARBA" id="ARBA00004651"/>
    </source>
</evidence>
<keyword evidence="6 8" id="KW-0472">Membrane</keyword>
<name>A0A0C9XU17_9AGAR</name>
<feature type="transmembrane region" description="Helical" evidence="8">
    <location>
        <begin position="211"/>
        <end position="234"/>
    </location>
</feature>
<reference evidence="10" key="2">
    <citation type="submission" date="2015-01" db="EMBL/GenBank/DDBJ databases">
        <title>Evolutionary Origins and Diversification of the Mycorrhizal Mutualists.</title>
        <authorList>
            <consortium name="DOE Joint Genome Institute"/>
            <consortium name="Mycorrhizal Genomics Consortium"/>
            <person name="Kohler A."/>
            <person name="Kuo A."/>
            <person name="Nagy L.G."/>
            <person name="Floudas D."/>
            <person name="Copeland A."/>
            <person name="Barry K.W."/>
            <person name="Cichocki N."/>
            <person name="Veneault-Fourrey C."/>
            <person name="LaButti K."/>
            <person name="Lindquist E.A."/>
            <person name="Lipzen A."/>
            <person name="Lundell T."/>
            <person name="Morin E."/>
            <person name="Murat C."/>
            <person name="Riley R."/>
            <person name="Ohm R."/>
            <person name="Sun H."/>
            <person name="Tunlid A."/>
            <person name="Henrissat B."/>
            <person name="Grigoriev I.V."/>
            <person name="Hibbett D.S."/>
            <person name="Martin F."/>
        </authorList>
    </citation>
    <scope>NUCLEOTIDE SEQUENCE [LARGE SCALE GENOMIC DNA]</scope>
    <source>
        <strain evidence="10">LaAM-08-1</strain>
    </source>
</reference>
<proteinExistence type="inferred from homology"/>
<dbReference type="PANTHER" id="PTHR33567">
    <property type="entry name" value="CHROMATE ION TRANSPORTER (EUROFUNG)"/>
    <property type="match status" value="1"/>
</dbReference>
<comment type="subcellular location">
    <subcellularLocation>
        <location evidence="1">Cell membrane</location>
        <topology evidence="1">Multi-pass membrane protein</topology>
    </subcellularLocation>
</comment>
<accession>A0A0C9XU17</accession>
<feature type="transmembrane region" description="Helical" evidence="8">
    <location>
        <begin position="164"/>
        <end position="191"/>
    </location>
</feature>
<dbReference type="GO" id="GO:0015109">
    <property type="term" value="F:chromate transmembrane transporter activity"/>
    <property type="evidence" value="ECO:0007669"/>
    <property type="project" value="InterPro"/>
</dbReference>
<dbReference type="OrthoDB" id="2160638at2759"/>
<keyword evidence="10" id="KW-1185">Reference proteome</keyword>
<evidence type="ECO:0000313" key="9">
    <source>
        <dbReference type="EMBL" id="KIK05174.1"/>
    </source>
</evidence>
<evidence type="ECO:0000256" key="4">
    <source>
        <dbReference type="ARBA" id="ARBA00022692"/>
    </source>
</evidence>
<evidence type="ECO:0000256" key="3">
    <source>
        <dbReference type="ARBA" id="ARBA00022475"/>
    </source>
</evidence>
<reference evidence="9 10" key="1">
    <citation type="submission" date="2014-04" db="EMBL/GenBank/DDBJ databases">
        <authorList>
            <consortium name="DOE Joint Genome Institute"/>
            <person name="Kuo A."/>
            <person name="Kohler A."/>
            <person name="Nagy L.G."/>
            <person name="Floudas D."/>
            <person name="Copeland A."/>
            <person name="Barry K.W."/>
            <person name="Cichocki N."/>
            <person name="Veneault-Fourrey C."/>
            <person name="LaButti K."/>
            <person name="Lindquist E.A."/>
            <person name="Lipzen A."/>
            <person name="Lundell T."/>
            <person name="Morin E."/>
            <person name="Murat C."/>
            <person name="Sun H."/>
            <person name="Tunlid A."/>
            <person name="Henrissat B."/>
            <person name="Grigoriev I.V."/>
            <person name="Hibbett D.S."/>
            <person name="Martin F."/>
            <person name="Nordberg H.P."/>
            <person name="Cantor M.N."/>
            <person name="Hua S.X."/>
        </authorList>
    </citation>
    <scope>NUCLEOTIDE SEQUENCE [LARGE SCALE GENOMIC DNA]</scope>
    <source>
        <strain evidence="9 10">LaAM-08-1</strain>
    </source>
</reference>
<evidence type="ECO:0000256" key="5">
    <source>
        <dbReference type="ARBA" id="ARBA00022989"/>
    </source>
</evidence>
<evidence type="ECO:0000256" key="6">
    <source>
        <dbReference type="ARBA" id="ARBA00023136"/>
    </source>
</evidence>
<organism evidence="9 10">
    <name type="scientific">Laccaria amethystina LaAM-08-1</name>
    <dbReference type="NCBI Taxonomy" id="1095629"/>
    <lineage>
        <taxon>Eukaryota</taxon>
        <taxon>Fungi</taxon>
        <taxon>Dikarya</taxon>
        <taxon>Basidiomycota</taxon>
        <taxon>Agaricomycotina</taxon>
        <taxon>Agaricomycetes</taxon>
        <taxon>Agaricomycetidae</taxon>
        <taxon>Agaricales</taxon>
        <taxon>Agaricineae</taxon>
        <taxon>Hydnangiaceae</taxon>
        <taxon>Laccaria</taxon>
    </lineage>
</organism>
<dbReference type="Proteomes" id="UP000054477">
    <property type="component" value="Unassembled WGS sequence"/>
</dbReference>
<keyword evidence="4 8" id="KW-0812">Transmembrane</keyword>
<comment type="similarity">
    <text evidence="2">Belongs to the chromate ion transporter (CHR) (TC 2.A.51) family.</text>
</comment>
<evidence type="ECO:0000313" key="10">
    <source>
        <dbReference type="Proteomes" id="UP000054477"/>
    </source>
</evidence>
<dbReference type="GO" id="GO:0005886">
    <property type="term" value="C:plasma membrane"/>
    <property type="evidence" value="ECO:0007669"/>
    <property type="project" value="UniProtKB-SubCell"/>
</dbReference>
<keyword evidence="3" id="KW-1003">Cell membrane</keyword>
<dbReference type="AlphaFoldDB" id="A0A0C9XU17"/>
<dbReference type="InterPro" id="IPR003370">
    <property type="entry name" value="Chromate_transpt"/>
</dbReference>
<feature type="compositionally biased region" description="Acidic residues" evidence="7">
    <location>
        <begin position="1"/>
        <end position="11"/>
    </location>
</feature>
<feature type="region of interest" description="Disordered" evidence="7">
    <location>
        <begin position="1"/>
        <end position="75"/>
    </location>
</feature>
<dbReference type="Pfam" id="PF02417">
    <property type="entry name" value="Chromate_transp"/>
    <property type="match status" value="1"/>
</dbReference>
<dbReference type="HOGENOM" id="CLU_885859_0_0_1"/>
<protein>
    <submittedName>
        <fullName evidence="9">Uncharacterized protein</fullName>
    </submittedName>
</protein>
<dbReference type="EMBL" id="KN838562">
    <property type="protein sequence ID" value="KIK05174.1"/>
    <property type="molecule type" value="Genomic_DNA"/>
</dbReference>
<dbReference type="STRING" id="1095629.A0A0C9XU17"/>
<evidence type="ECO:0000256" key="8">
    <source>
        <dbReference type="SAM" id="Phobius"/>
    </source>
</evidence>
<evidence type="ECO:0000256" key="7">
    <source>
        <dbReference type="SAM" id="MobiDB-lite"/>
    </source>
</evidence>
<sequence>MGDTDADEVSAEDSGLPPDEEVLELTTDKPLNPHLSPTPKLGPIVLLGSGPGHPAHPPHRPNTHYPRRPRVGGQSCHAGKTELIIAKKLPGNDAARCGRHAEGVLKQGDPSVYDHSSEEVPFFRARGLELLVSGPRSADERARTLHQELFTVSQALPGPTPTKILFAIAQLQAGTIPVSFVFLLWSLPGTIAMYGLSLDVQKISDTLPDPVYALLSGINAVIVGIVALAAVQLARKATTRILARYLPLLIVLGRLPWLRELRVQRCRTSDAPEATSEIEMAPSSKVFLERPDVPHRRQHVPASTDVVATCSKLG</sequence>
<gene>
    <name evidence="9" type="ORF">K443DRAFT_120648</name>
</gene>